<dbReference type="STRING" id="1915.SLINC_6781"/>
<dbReference type="OrthoDB" id="653307at2"/>
<dbReference type="KEGG" id="sls:SLINC_6781"/>
<dbReference type="PATRIC" id="fig|1915.4.peg.7484"/>
<organism evidence="1 2">
    <name type="scientific">Streptomyces lincolnensis</name>
    <dbReference type="NCBI Taxonomy" id="1915"/>
    <lineage>
        <taxon>Bacteria</taxon>
        <taxon>Bacillati</taxon>
        <taxon>Actinomycetota</taxon>
        <taxon>Actinomycetes</taxon>
        <taxon>Kitasatosporales</taxon>
        <taxon>Streptomycetaceae</taxon>
        <taxon>Streptomyces</taxon>
    </lineage>
</organism>
<accession>A0A1B1MK59</accession>
<keyword evidence="2" id="KW-1185">Reference proteome</keyword>
<proteinExistence type="predicted"/>
<dbReference type="Pfam" id="PF19822">
    <property type="entry name" value="DUF6304"/>
    <property type="match status" value="1"/>
</dbReference>
<dbReference type="EMBL" id="CP016438">
    <property type="protein sequence ID" value="ANS69005.1"/>
    <property type="molecule type" value="Genomic_DNA"/>
</dbReference>
<dbReference type="InterPro" id="IPR046271">
    <property type="entry name" value="DUF6304"/>
</dbReference>
<reference evidence="1 2" key="1">
    <citation type="submission" date="2016-07" db="EMBL/GenBank/DDBJ databases">
        <title>Enhancement of antibiotic productionsby engineered nitrateutilization in actinobacteria.</title>
        <authorList>
            <person name="Meng S.C."/>
        </authorList>
    </citation>
    <scope>NUCLEOTIDE SEQUENCE [LARGE SCALE GENOMIC DNA]</scope>
    <source>
        <strain evidence="1 2">NRRL 2936</strain>
    </source>
</reference>
<evidence type="ECO:0000313" key="2">
    <source>
        <dbReference type="Proteomes" id="UP000092598"/>
    </source>
</evidence>
<dbReference type="Proteomes" id="UP000092598">
    <property type="component" value="Chromosome"/>
</dbReference>
<evidence type="ECO:0000313" key="1">
    <source>
        <dbReference type="EMBL" id="ANS69005.1"/>
    </source>
</evidence>
<dbReference type="AlphaFoldDB" id="A0A1B1MK59"/>
<dbReference type="RefSeq" id="WP_067442372.1">
    <property type="nucleotide sequence ID" value="NZ_CP016438.1"/>
</dbReference>
<name>A0A1B1MK59_STRLN</name>
<gene>
    <name evidence="1" type="ORF">SLINC_6781</name>
</gene>
<sequence length="232" mass="25992">MTALQRRPGRYTDRHGSQEVVFETDGRDAIRTTIRGVRFEGDSMDDLGALGGEPPEEMFAFSDGALWSCLLEWTAPMPVEVEGTGVRAGVLHCSLRLGDPAGEGHGPDTQSLTTTLRFDGREYGDAAGHDSFEDALHHLQRSLPRDARLRACIACAWSDYNPVGTGFMAGLACFRDVKDLYRRVDGKHGPTGIFEVWPAQTELVQETWLCDQFEYRTSHHGYRGPFPFRPWW</sequence>
<protein>
    <submittedName>
        <fullName evidence="1">Uncharacterized protein</fullName>
    </submittedName>
</protein>